<evidence type="ECO:0000313" key="2">
    <source>
        <dbReference type="EMBL" id="MBH5143260.1"/>
    </source>
</evidence>
<proteinExistence type="predicted"/>
<keyword evidence="4" id="KW-1185">Reference proteome</keyword>
<dbReference type="Pfam" id="PF14078">
    <property type="entry name" value="DUF4259"/>
    <property type="match status" value="1"/>
</dbReference>
<dbReference type="EMBL" id="JAECSB010000034">
    <property type="protein sequence ID" value="MBH5143260.1"/>
    <property type="molecule type" value="Genomic_DNA"/>
</dbReference>
<dbReference type="AlphaFoldDB" id="A0A401NF01"/>
<reference evidence="2 4" key="2">
    <citation type="submission" date="2020-12" db="EMBL/GenBank/DDBJ databases">
        <title>Draft genome sequence of furan degrading bacterial strain FUR100.</title>
        <authorList>
            <person name="Woiski C."/>
        </authorList>
    </citation>
    <scope>NUCLEOTIDE SEQUENCE [LARGE SCALE GENOMIC DNA]</scope>
    <source>
        <strain evidence="2 4">FUR100</strain>
    </source>
</reference>
<reference evidence="1 3" key="1">
    <citation type="journal article" date="2017" name="Poromechanics V (2013)">
        <title>Genomic Characterization of the Arsenic-Tolerant Actinobacterium, &lt;i&gt;Rhodococcus erythropolis&lt;/i&gt; S43.</title>
        <authorList>
            <person name="Retamal-Morales G."/>
            <person name="Mehnert M."/>
            <person name="Schwabe R."/>
            <person name="Tischler D."/>
            <person name="Schloemann M."/>
            <person name="Levican G.J."/>
        </authorList>
    </citation>
    <scope>NUCLEOTIDE SEQUENCE [LARGE SCALE GENOMIC DNA]</scope>
    <source>
        <strain evidence="1 3">S43</strain>
    </source>
</reference>
<sequence length="134" mass="14069">MGTWGSGPFDNDVAGDLLSAVQAGDYDIDDYARHPDDGYLDADDAQTAIAVAEILAVAHGVAPAPVQLAEIDAAGYAGTLSPEQKAWVLTALERAVADSDTSELYELWEENGPEDLAAWRAPILGRLASLKTVG</sequence>
<dbReference type="InterPro" id="IPR025355">
    <property type="entry name" value="DUF4259"/>
</dbReference>
<gene>
    <name evidence="1" type="ORF">BS297_05285</name>
    <name evidence="2" type="ORF">I3517_11575</name>
</gene>
<dbReference type="Proteomes" id="UP000325576">
    <property type="component" value="Unassembled WGS sequence"/>
</dbReference>
<protein>
    <submittedName>
        <fullName evidence="2">DUF4259 domain-containing protein</fullName>
    </submittedName>
</protein>
<name>A0A401NF01_RHOER</name>
<dbReference type="EMBL" id="MRBO01000191">
    <property type="protein sequence ID" value="KAB2586432.1"/>
    <property type="molecule type" value="Genomic_DNA"/>
</dbReference>
<dbReference type="RefSeq" id="WP_019745980.1">
    <property type="nucleotide sequence ID" value="NZ_BHXB01000001.1"/>
</dbReference>
<organism evidence="2 4">
    <name type="scientific">Rhodococcus erythropolis</name>
    <name type="common">Arthrobacter picolinophilus</name>
    <dbReference type="NCBI Taxonomy" id="1833"/>
    <lineage>
        <taxon>Bacteria</taxon>
        <taxon>Bacillati</taxon>
        <taxon>Actinomycetota</taxon>
        <taxon>Actinomycetes</taxon>
        <taxon>Mycobacteriales</taxon>
        <taxon>Nocardiaceae</taxon>
        <taxon>Rhodococcus</taxon>
        <taxon>Rhodococcus erythropolis group</taxon>
    </lineage>
</organism>
<comment type="caution">
    <text evidence="2">The sequence shown here is derived from an EMBL/GenBank/DDBJ whole genome shotgun (WGS) entry which is preliminary data.</text>
</comment>
<evidence type="ECO:0000313" key="3">
    <source>
        <dbReference type="Proteomes" id="UP000325576"/>
    </source>
</evidence>
<accession>A0A401NF01</accession>
<dbReference type="Proteomes" id="UP000627573">
    <property type="component" value="Unassembled WGS sequence"/>
</dbReference>
<evidence type="ECO:0000313" key="1">
    <source>
        <dbReference type="EMBL" id="KAB2586432.1"/>
    </source>
</evidence>
<dbReference type="OMA" id="INTAMEP"/>
<evidence type="ECO:0000313" key="4">
    <source>
        <dbReference type="Proteomes" id="UP000627573"/>
    </source>
</evidence>